<evidence type="ECO:0000256" key="1">
    <source>
        <dbReference type="ARBA" id="ARBA00004418"/>
    </source>
</evidence>
<dbReference type="EMBL" id="CP015583">
    <property type="protein sequence ID" value="APT58149.1"/>
    <property type="molecule type" value="Genomic_DNA"/>
</dbReference>
<dbReference type="PIRSF" id="PIRSF002741">
    <property type="entry name" value="MppA"/>
    <property type="match status" value="1"/>
</dbReference>
<evidence type="ECO:0000259" key="5">
    <source>
        <dbReference type="Pfam" id="PF00496"/>
    </source>
</evidence>
<dbReference type="eggNOG" id="COG0747">
    <property type="taxonomic scope" value="Bacteria"/>
</dbReference>
<dbReference type="KEGG" id="rgi:RGI145_14570"/>
<dbReference type="RefSeq" id="WP_075798926.1">
    <property type="nucleotide sequence ID" value="NZ_CP015583.1"/>
</dbReference>
<dbReference type="PANTHER" id="PTHR30290:SF38">
    <property type="entry name" value="D,D-DIPEPTIDE-BINDING PERIPLASMIC PROTEIN DDPA-RELATED"/>
    <property type="match status" value="1"/>
</dbReference>
<dbReference type="InterPro" id="IPR039424">
    <property type="entry name" value="SBP_5"/>
</dbReference>
<dbReference type="Gene3D" id="3.90.76.10">
    <property type="entry name" value="Dipeptide-binding Protein, Domain 1"/>
    <property type="match status" value="1"/>
</dbReference>
<sequence>MRRRGLLATSLAAGLAVPPLALPGLVRARAASSGGSVLRFVPQSDLAVLDPIWSTAYVTRNHALMVFDTLYGMDSAFRARPQMVAGHEVSPDGLDWRLTLREGLRFHDGEPVLARDCVASIRRWGARDGFGQTLMAATEELSAEGDRVIRFRLKRPFPLLPDALGKAGSAICAIMPERLAKTDPFTQVTEMVGSGPFRFLAQERVAGSRVVYARHEQYVPRPEDEAGGPADFTAGPKRVHFDRVEWHVLPDAATAANAMRAGEMDWWENPTADLLPMLRQDAKLTVAQRDVAGYVGCLRFNHLNPPFDNPAIRRALLGAVSQADYMTAVAGTDRSNWSDGVGYFPPVSPLASDAGMASLTGPRDLAAARRALAEAGYDGQKVVLLSPSDFPTLKALADVTADLLRRLGMNLDEQAMDWGSMVQRLPKRDPVGAGGWSVFGTFWSGIDQINPAVHSYLRGNGMATGWPRSEALESLRDEWLAAPDAAAQKAIAARIQEQAFRDVPYIPLGQMLASTVFRREIVDIPKGFVLFWSTRRA</sequence>
<evidence type="ECO:0000256" key="4">
    <source>
        <dbReference type="SAM" id="SignalP"/>
    </source>
</evidence>
<gene>
    <name evidence="6" type="ORF">RGI145_14570</name>
</gene>
<dbReference type="CDD" id="cd08502">
    <property type="entry name" value="PBP2_NikA_DppA_OppA_like_16"/>
    <property type="match status" value="1"/>
</dbReference>
<feature type="signal peptide" evidence="4">
    <location>
        <begin position="1"/>
        <end position="21"/>
    </location>
</feature>
<comment type="similarity">
    <text evidence="2">Belongs to the bacterial solute-binding protein 5 family.</text>
</comment>
<evidence type="ECO:0000313" key="6">
    <source>
        <dbReference type="EMBL" id="APT58149.1"/>
    </source>
</evidence>
<evidence type="ECO:0000256" key="3">
    <source>
        <dbReference type="ARBA" id="ARBA00022729"/>
    </source>
</evidence>
<dbReference type="Pfam" id="PF00496">
    <property type="entry name" value="SBP_bac_5"/>
    <property type="match status" value="1"/>
</dbReference>
<reference evidence="6 7" key="1">
    <citation type="submission" date="2016-05" db="EMBL/GenBank/DDBJ databases">
        <title>Complete Genome and Methylome Analysis of Psychrotrophic Bacterial Isolates from Antarctic Lake Untersee.</title>
        <authorList>
            <person name="Fomenkov A."/>
            <person name="Akimov V.N."/>
            <person name="Vasilyeva L.V."/>
            <person name="Andersen D."/>
            <person name="Vincze T."/>
            <person name="Roberts R.J."/>
        </authorList>
    </citation>
    <scope>NUCLEOTIDE SEQUENCE [LARGE SCALE GENOMIC DNA]</scope>
    <source>
        <strain evidence="6 7">U14-5</strain>
    </source>
</reference>
<dbReference type="SUPFAM" id="SSF53850">
    <property type="entry name" value="Periplasmic binding protein-like II"/>
    <property type="match status" value="1"/>
</dbReference>
<dbReference type="STRING" id="257708.RGI145_14570"/>
<dbReference type="GO" id="GO:0043190">
    <property type="term" value="C:ATP-binding cassette (ABC) transporter complex"/>
    <property type="evidence" value="ECO:0007669"/>
    <property type="project" value="InterPro"/>
</dbReference>
<dbReference type="Gene3D" id="3.10.105.10">
    <property type="entry name" value="Dipeptide-binding Protein, Domain 3"/>
    <property type="match status" value="1"/>
</dbReference>
<dbReference type="PANTHER" id="PTHR30290">
    <property type="entry name" value="PERIPLASMIC BINDING COMPONENT OF ABC TRANSPORTER"/>
    <property type="match status" value="1"/>
</dbReference>
<evidence type="ECO:0000256" key="2">
    <source>
        <dbReference type="ARBA" id="ARBA00005695"/>
    </source>
</evidence>
<organism evidence="6 7">
    <name type="scientific">Roseomonas gilardii</name>
    <dbReference type="NCBI Taxonomy" id="257708"/>
    <lineage>
        <taxon>Bacteria</taxon>
        <taxon>Pseudomonadati</taxon>
        <taxon>Pseudomonadota</taxon>
        <taxon>Alphaproteobacteria</taxon>
        <taxon>Acetobacterales</taxon>
        <taxon>Roseomonadaceae</taxon>
        <taxon>Roseomonas</taxon>
    </lineage>
</organism>
<dbReference type="InterPro" id="IPR000914">
    <property type="entry name" value="SBP_5_dom"/>
</dbReference>
<dbReference type="GO" id="GO:0030288">
    <property type="term" value="C:outer membrane-bounded periplasmic space"/>
    <property type="evidence" value="ECO:0007669"/>
    <property type="project" value="UniProtKB-ARBA"/>
</dbReference>
<evidence type="ECO:0000313" key="7">
    <source>
        <dbReference type="Proteomes" id="UP000185494"/>
    </source>
</evidence>
<proteinExistence type="inferred from homology"/>
<dbReference type="Gene3D" id="3.40.190.10">
    <property type="entry name" value="Periplasmic binding protein-like II"/>
    <property type="match status" value="1"/>
</dbReference>
<dbReference type="InterPro" id="IPR030678">
    <property type="entry name" value="Peptide/Ni-bd"/>
</dbReference>
<dbReference type="Proteomes" id="UP000185494">
    <property type="component" value="Chromosome 1"/>
</dbReference>
<dbReference type="GO" id="GO:0015833">
    <property type="term" value="P:peptide transport"/>
    <property type="evidence" value="ECO:0007669"/>
    <property type="project" value="TreeGrafter"/>
</dbReference>
<protein>
    <submittedName>
        <fullName evidence="6">ABC transporter substrate-binding protein</fullName>
    </submittedName>
</protein>
<feature type="chain" id="PRO_5012634475" evidence="4">
    <location>
        <begin position="22"/>
        <end position="537"/>
    </location>
</feature>
<comment type="subcellular location">
    <subcellularLocation>
        <location evidence="1">Periplasm</location>
    </subcellularLocation>
</comment>
<feature type="domain" description="Solute-binding protein family 5" evidence="5">
    <location>
        <begin position="80"/>
        <end position="426"/>
    </location>
</feature>
<accession>A0A1L7AHH4</accession>
<dbReference type="AlphaFoldDB" id="A0A1L7AHH4"/>
<name>A0A1L7AHH4_9PROT</name>
<keyword evidence="3 4" id="KW-0732">Signal</keyword>
<dbReference type="GO" id="GO:1904680">
    <property type="term" value="F:peptide transmembrane transporter activity"/>
    <property type="evidence" value="ECO:0007669"/>
    <property type="project" value="TreeGrafter"/>
</dbReference>